<evidence type="ECO:0000313" key="10">
    <source>
        <dbReference type="Proteomes" id="UP000273044"/>
    </source>
</evidence>
<dbReference type="EMBL" id="LR134406">
    <property type="protein sequence ID" value="VEH69474.1"/>
    <property type="molecule type" value="Genomic_DNA"/>
</dbReference>
<evidence type="ECO:0000256" key="4">
    <source>
        <dbReference type="ARBA" id="ARBA00022475"/>
    </source>
</evidence>
<dbReference type="GO" id="GO:0005886">
    <property type="term" value="C:plasma membrane"/>
    <property type="evidence" value="ECO:0007669"/>
    <property type="project" value="UniProtKB-SubCell"/>
</dbReference>
<feature type="transmembrane region" description="Helical" evidence="8">
    <location>
        <begin position="215"/>
        <end position="238"/>
    </location>
</feature>
<dbReference type="AlphaFoldDB" id="A0A3S4UDH4"/>
<evidence type="ECO:0000256" key="2">
    <source>
        <dbReference type="ARBA" id="ARBA00007935"/>
    </source>
</evidence>
<keyword evidence="3" id="KW-0813">Transport</keyword>
<feature type="transmembrane region" description="Helical" evidence="8">
    <location>
        <begin position="35"/>
        <end position="58"/>
    </location>
</feature>
<dbReference type="Pfam" id="PF01032">
    <property type="entry name" value="FecCD"/>
    <property type="match status" value="1"/>
</dbReference>
<dbReference type="GO" id="GO:0022857">
    <property type="term" value="F:transmembrane transporter activity"/>
    <property type="evidence" value="ECO:0007669"/>
    <property type="project" value="InterPro"/>
</dbReference>
<dbReference type="RefSeq" id="WP_061787857.1">
    <property type="nucleotide sequence ID" value="NZ_LR134406.1"/>
</dbReference>
<dbReference type="GO" id="GO:0033214">
    <property type="term" value="P:siderophore-iron import into cell"/>
    <property type="evidence" value="ECO:0007669"/>
    <property type="project" value="TreeGrafter"/>
</dbReference>
<dbReference type="GeneID" id="64406227"/>
<dbReference type="Proteomes" id="UP000273044">
    <property type="component" value="Chromosome"/>
</dbReference>
<feature type="transmembrane region" description="Helical" evidence="8">
    <location>
        <begin position="89"/>
        <end position="109"/>
    </location>
</feature>
<dbReference type="CDD" id="cd06550">
    <property type="entry name" value="TM_ABC_iron-siderophores_like"/>
    <property type="match status" value="1"/>
</dbReference>
<evidence type="ECO:0000256" key="5">
    <source>
        <dbReference type="ARBA" id="ARBA00022692"/>
    </source>
</evidence>
<feature type="transmembrane region" description="Helical" evidence="8">
    <location>
        <begin position="265"/>
        <end position="289"/>
    </location>
</feature>
<keyword evidence="10" id="KW-1185">Reference proteome</keyword>
<evidence type="ECO:0000256" key="6">
    <source>
        <dbReference type="ARBA" id="ARBA00022989"/>
    </source>
</evidence>
<protein>
    <submittedName>
        <fullName evidence="9">Ferric enterobactin transport system permease protein fepG</fullName>
    </submittedName>
</protein>
<feature type="transmembrane region" description="Helical" evidence="8">
    <location>
        <begin position="330"/>
        <end position="350"/>
    </location>
</feature>
<dbReference type="SUPFAM" id="SSF81345">
    <property type="entry name" value="ABC transporter involved in vitamin B12 uptake, BtuC"/>
    <property type="match status" value="1"/>
</dbReference>
<keyword evidence="5 8" id="KW-0812">Transmembrane</keyword>
<dbReference type="Gene3D" id="1.10.3470.10">
    <property type="entry name" value="ABC transporter involved in vitamin B12 uptake, BtuC"/>
    <property type="match status" value="1"/>
</dbReference>
<keyword evidence="6 8" id="KW-1133">Transmembrane helix</keyword>
<dbReference type="PANTHER" id="PTHR30472">
    <property type="entry name" value="FERRIC ENTEROBACTIN TRANSPORT SYSTEM PERMEASE PROTEIN"/>
    <property type="match status" value="1"/>
</dbReference>
<feature type="transmembrane region" description="Helical" evidence="8">
    <location>
        <begin position="301"/>
        <end position="318"/>
    </location>
</feature>
<evidence type="ECO:0000256" key="1">
    <source>
        <dbReference type="ARBA" id="ARBA00004651"/>
    </source>
</evidence>
<gene>
    <name evidence="9" type="primary">fepG_1</name>
    <name evidence="9" type="ORF">NCTC12967_00743</name>
</gene>
<keyword evidence="7 8" id="KW-0472">Membrane</keyword>
<dbReference type="PANTHER" id="PTHR30472:SF24">
    <property type="entry name" value="FERRIC ENTEROBACTIN TRANSPORT SYSTEM PERMEASE PROTEIN FEPG"/>
    <property type="match status" value="1"/>
</dbReference>
<proteinExistence type="inferred from homology"/>
<evidence type="ECO:0000256" key="3">
    <source>
        <dbReference type="ARBA" id="ARBA00022448"/>
    </source>
</evidence>
<evidence type="ECO:0000313" key="9">
    <source>
        <dbReference type="EMBL" id="VEH69474.1"/>
    </source>
</evidence>
<reference evidence="9 10" key="1">
    <citation type="submission" date="2018-12" db="EMBL/GenBank/DDBJ databases">
        <authorList>
            <consortium name="Pathogen Informatics"/>
        </authorList>
    </citation>
    <scope>NUCLEOTIDE SEQUENCE [LARGE SCALE GENOMIC DNA]</scope>
    <source>
        <strain evidence="9 10">NCTC12967</strain>
    </source>
</reference>
<dbReference type="InterPro" id="IPR000522">
    <property type="entry name" value="ABC_transptr_permease_BtuC"/>
</dbReference>
<evidence type="ECO:0000256" key="8">
    <source>
        <dbReference type="SAM" id="Phobius"/>
    </source>
</evidence>
<accession>A0A3S4UDH4</accession>
<evidence type="ECO:0000256" key="7">
    <source>
        <dbReference type="ARBA" id="ARBA00023136"/>
    </source>
</evidence>
<name>A0A3S4UDH4_9ACTN</name>
<comment type="subcellular location">
    <subcellularLocation>
        <location evidence="1">Cell membrane</location>
        <topology evidence="1">Multi-pass membrane protein</topology>
    </subcellularLocation>
</comment>
<feature type="transmembrane region" description="Helical" evidence="8">
    <location>
        <begin position="130"/>
        <end position="163"/>
    </location>
</feature>
<keyword evidence="4" id="KW-1003">Cell membrane</keyword>
<organism evidence="9 10">
    <name type="scientific">Arachnia propionica</name>
    <dbReference type="NCBI Taxonomy" id="1750"/>
    <lineage>
        <taxon>Bacteria</taxon>
        <taxon>Bacillati</taxon>
        <taxon>Actinomycetota</taxon>
        <taxon>Actinomycetes</taxon>
        <taxon>Propionibacteriales</taxon>
        <taxon>Propionibacteriaceae</taxon>
        <taxon>Arachnia</taxon>
    </lineage>
</organism>
<comment type="similarity">
    <text evidence="2">Belongs to the binding-protein-dependent transport system permease family. FecCD subfamily.</text>
</comment>
<sequence length="358" mass="36563">MIPDSVHTLGAPPGHRRISLGPRARFSFLAHRRSLVVAGIALLVVLAGSVASLTTGAYPVSLDMLLDVFQGRGEDLAPFIVLEQRLPRVTGAIVIGGMLGMSGAIFQSVSRNPLGSPDIVGFTRGATTGGLFAILVFVSSSALVTGAGAIIGGAATAAVVVLLTMRRGVGGDTLVLSGIALGQMLASLNDYLLAATDIESAEAAKTWQHGSLNGITWATVTPLLVTAILLLPVGMWLAGPGRILEMGDDAASGLGLRVRRTRSAMIGYGVVLAAVCVAAAGPIGFLALAAPQLAGRLSRSAGINLLPTFMVGAALLVLADFTAGRLLSPFQIPVGLISSALGGLYLMWLLGMGGRRRA</sequence>
<dbReference type="InterPro" id="IPR037294">
    <property type="entry name" value="ABC_BtuC-like"/>
</dbReference>